<keyword evidence="2" id="KW-1185">Reference proteome</keyword>
<protein>
    <submittedName>
        <fullName evidence="1">Uncharacterized protein</fullName>
    </submittedName>
</protein>
<dbReference type="EMBL" id="JAVYJV010000007">
    <property type="protein sequence ID" value="KAK4366200.1"/>
    <property type="molecule type" value="Genomic_DNA"/>
</dbReference>
<gene>
    <name evidence="1" type="ORF">RND71_014080</name>
</gene>
<organism evidence="1 2">
    <name type="scientific">Anisodus tanguticus</name>
    <dbReference type="NCBI Taxonomy" id="243964"/>
    <lineage>
        <taxon>Eukaryota</taxon>
        <taxon>Viridiplantae</taxon>
        <taxon>Streptophyta</taxon>
        <taxon>Embryophyta</taxon>
        <taxon>Tracheophyta</taxon>
        <taxon>Spermatophyta</taxon>
        <taxon>Magnoliopsida</taxon>
        <taxon>eudicotyledons</taxon>
        <taxon>Gunneridae</taxon>
        <taxon>Pentapetalae</taxon>
        <taxon>asterids</taxon>
        <taxon>lamiids</taxon>
        <taxon>Solanales</taxon>
        <taxon>Solanaceae</taxon>
        <taxon>Solanoideae</taxon>
        <taxon>Hyoscyameae</taxon>
        <taxon>Anisodus</taxon>
    </lineage>
</organism>
<dbReference type="AlphaFoldDB" id="A0AAE1SAJ7"/>
<name>A0AAE1SAJ7_9SOLA</name>
<evidence type="ECO:0000313" key="2">
    <source>
        <dbReference type="Proteomes" id="UP001291623"/>
    </source>
</evidence>
<comment type="caution">
    <text evidence="1">The sequence shown here is derived from an EMBL/GenBank/DDBJ whole genome shotgun (WGS) entry which is preliminary data.</text>
</comment>
<dbReference type="Proteomes" id="UP001291623">
    <property type="component" value="Unassembled WGS sequence"/>
</dbReference>
<proteinExistence type="predicted"/>
<reference evidence="1" key="1">
    <citation type="submission" date="2023-12" db="EMBL/GenBank/DDBJ databases">
        <title>Genome assembly of Anisodus tanguticus.</title>
        <authorList>
            <person name="Wang Y.-J."/>
        </authorList>
    </citation>
    <scope>NUCLEOTIDE SEQUENCE</scope>
    <source>
        <strain evidence="1">KB-2021</strain>
        <tissue evidence="1">Leaf</tissue>
    </source>
</reference>
<accession>A0AAE1SAJ7</accession>
<evidence type="ECO:0000313" key="1">
    <source>
        <dbReference type="EMBL" id="KAK4366200.1"/>
    </source>
</evidence>
<sequence>MVGRGYDGIVMALNGNVRFETEFVSEMFPISFPGFSATHVGIISNDIKQCSVGLDKGRRRRRTFSFVAQHSA</sequence>